<name>A0A0S7C349_9BACT</name>
<organism evidence="1">
    <name type="scientific">Lentimicrobium saccharophilum</name>
    <dbReference type="NCBI Taxonomy" id="1678841"/>
    <lineage>
        <taxon>Bacteria</taxon>
        <taxon>Pseudomonadati</taxon>
        <taxon>Bacteroidota</taxon>
        <taxon>Bacteroidia</taxon>
        <taxon>Bacteroidales</taxon>
        <taxon>Lentimicrobiaceae</taxon>
        <taxon>Lentimicrobium</taxon>
    </lineage>
</organism>
<protein>
    <submittedName>
        <fullName evidence="1">Uncharacterized protein</fullName>
    </submittedName>
</protein>
<dbReference type="EMBL" id="DF968182">
    <property type="protein sequence ID" value="GAP43299.1"/>
    <property type="molecule type" value="Genomic_DNA"/>
</dbReference>
<sequence>MNQIHSTTISPSRVLLPFLIFVMLLAVNSCEYPLTDDEFTQIDPPAASHPLQIELEDSGDTLFIFNRLRLNYRLSAFGLDIHAGEMLLSDDRWELYNDTGEVEIDPFEYNPGIYKLSVNMFTSTGTGSLADLSGYEYYAGTREWVALIDTRPAGYLQMTADTDENGFLRISWQPSLNFNSQSLRLNRSFSFNSSQRYFNPRLPGQFIDSCYTCGEVNYSLYHTVYTESASPSYTSLQIQREPPVPSASFANLDSVTFSWNKTGYPTHYTFTRTDGYPNPVYLENSPDTSITIAQPGFGSWGQYKLDSKPMYSSKCDETYYPYSYVTFTLGENVAPNWPEYAYNSVEKAFYTSVYDDMKAFDIFSLNAMASYRIPNLLYDAVYACPPNSTRVGVATRQALYLFENRQLTNPAIIPYGTPSANSDHLCLTTVNTAALILGGDYSIIDLNTGEITATLDIEDYPYYSKWACISTAPAGDQCVIVTRNGIWLYNIANNTFETAYRDQRSYKSALFDDLHPDRLFLTLEESPVLELRNPRDFSLIRSVILPGKCVLRNIDPESGYLLLTDYTHLYVMDINTFQIVLKVPSTDSMPKLYNKRLFSHSGYVFDITPYLP</sequence>
<dbReference type="AlphaFoldDB" id="A0A0S7C349"/>
<keyword evidence="2" id="KW-1185">Reference proteome</keyword>
<dbReference type="InterPro" id="IPR011044">
    <property type="entry name" value="Quino_amine_DH_bsu"/>
</dbReference>
<accession>A0A0S7C349</accession>
<dbReference type="OrthoDB" id="996674at2"/>
<dbReference type="SUPFAM" id="SSF50969">
    <property type="entry name" value="YVTN repeat-like/Quinoprotein amine dehydrogenase"/>
    <property type="match status" value="1"/>
</dbReference>
<dbReference type="Proteomes" id="UP000053091">
    <property type="component" value="Unassembled WGS sequence"/>
</dbReference>
<reference evidence="1" key="1">
    <citation type="journal article" date="2015" name="Genome Announc.">
        <title>Draft Genome Sequence of Bacteroidales Strain TBC1, a Novel Isolate from a Methanogenic Wastewater Treatment System.</title>
        <authorList>
            <person name="Tourlousse D.M."/>
            <person name="Matsuura N."/>
            <person name="Sun L."/>
            <person name="Toyonaga M."/>
            <person name="Kuroda K."/>
            <person name="Ohashi A."/>
            <person name="Cruz R."/>
            <person name="Yamaguchi T."/>
            <person name="Sekiguchi Y."/>
        </authorList>
    </citation>
    <scope>NUCLEOTIDE SEQUENCE [LARGE SCALE GENOMIC DNA]</scope>
    <source>
        <strain evidence="1">TBC1</strain>
    </source>
</reference>
<gene>
    <name evidence="1" type="ORF">TBC1_111450</name>
</gene>
<evidence type="ECO:0000313" key="2">
    <source>
        <dbReference type="Proteomes" id="UP000053091"/>
    </source>
</evidence>
<dbReference type="RefSeq" id="WP_062040206.1">
    <property type="nucleotide sequence ID" value="NZ_DF968182.1"/>
</dbReference>
<evidence type="ECO:0000313" key="1">
    <source>
        <dbReference type="EMBL" id="GAP43299.1"/>
    </source>
</evidence>
<proteinExistence type="predicted"/>